<dbReference type="EMBL" id="SJPJ01000001">
    <property type="protein sequence ID" value="TWT81847.1"/>
    <property type="molecule type" value="Genomic_DNA"/>
</dbReference>
<gene>
    <name evidence="1" type="ORF">CA13_33000</name>
</gene>
<sequence>MITIRLSNLHLFRDMIYKSHHVQTGPEKTDRGLLTFTYLTSWGPHRSLSGTAS</sequence>
<accession>A0A5C5Z4C1</accession>
<dbReference type="Proteomes" id="UP000315010">
    <property type="component" value="Unassembled WGS sequence"/>
</dbReference>
<name>A0A5C5Z4C1_9BACT</name>
<organism evidence="1 2">
    <name type="scientific">Novipirellula herctigrandis</name>
    <dbReference type="NCBI Taxonomy" id="2527986"/>
    <lineage>
        <taxon>Bacteria</taxon>
        <taxon>Pseudomonadati</taxon>
        <taxon>Planctomycetota</taxon>
        <taxon>Planctomycetia</taxon>
        <taxon>Pirellulales</taxon>
        <taxon>Pirellulaceae</taxon>
        <taxon>Novipirellula</taxon>
    </lineage>
</organism>
<protein>
    <submittedName>
        <fullName evidence="1">Uncharacterized protein</fullName>
    </submittedName>
</protein>
<proteinExistence type="predicted"/>
<evidence type="ECO:0000313" key="1">
    <source>
        <dbReference type="EMBL" id="TWT81847.1"/>
    </source>
</evidence>
<evidence type="ECO:0000313" key="2">
    <source>
        <dbReference type="Proteomes" id="UP000315010"/>
    </source>
</evidence>
<keyword evidence="2" id="KW-1185">Reference proteome</keyword>
<dbReference type="AlphaFoldDB" id="A0A5C5Z4C1"/>
<reference evidence="1 2" key="1">
    <citation type="submission" date="2019-02" db="EMBL/GenBank/DDBJ databases">
        <title>Deep-cultivation of Planctomycetes and their phenomic and genomic characterization uncovers novel biology.</title>
        <authorList>
            <person name="Wiegand S."/>
            <person name="Jogler M."/>
            <person name="Boedeker C."/>
            <person name="Pinto D."/>
            <person name="Vollmers J."/>
            <person name="Rivas-Marin E."/>
            <person name="Kohn T."/>
            <person name="Peeters S.H."/>
            <person name="Heuer A."/>
            <person name="Rast P."/>
            <person name="Oberbeckmann S."/>
            <person name="Bunk B."/>
            <person name="Jeske O."/>
            <person name="Meyerdierks A."/>
            <person name="Storesund J.E."/>
            <person name="Kallscheuer N."/>
            <person name="Luecker S."/>
            <person name="Lage O.M."/>
            <person name="Pohl T."/>
            <person name="Merkel B.J."/>
            <person name="Hornburger P."/>
            <person name="Mueller R.-W."/>
            <person name="Bruemmer F."/>
            <person name="Labrenz M."/>
            <person name="Spormann A.M."/>
            <person name="Op Den Camp H."/>
            <person name="Overmann J."/>
            <person name="Amann R."/>
            <person name="Jetten M.S.M."/>
            <person name="Mascher T."/>
            <person name="Medema M.H."/>
            <person name="Devos D.P."/>
            <person name="Kaster A.-K."/>
            <person name="Ovreas L."/>
            <person name="Rohde M."/>
            <person name="Galperin M.Y."/>
            <person name="Jogler C."/>
        </authorList>
    </citation>
    <scope>NUCLEOTIDE SEQUENCE [LARGE SCALE GENOMIC DNA]</scope>
    <source>
        <strain evidence="1 2">CA13</strain>
    </source>
</reference>
<comment type="caution">
    <text evidence="1">The sequence shown here is derived from an EMBL/GenBank/DDBJ whole genome shotgun (WGS) entry which is preliminary data.</text>
</comment>